<gene>
    <name evidence="2" type="ORF">CHS0354_020455</name>
</gene>
<reference evidence="2" key="1">
    <citation type="journal article" date="2021" name="Genome Biol. Evol.">
        <title>A High-Quality Reference Genome for a Parasitic Bivalve with Doubly Uniparental Inheritance (Bivalvia: Unionida).</title>
        <authorList>
            <person name="Smith C.H."/>
        </authorList>
    </citation>
    <scope>NUCLEOTIDE SEQUENCE</scope>
    <source>
        <strain evidence="2">CHS0354</strain>
    </source>
</reference>
<evidence type="ECO:0000313" key="2">
    <source>
        <dbReference type="EMBL" id="KAK3607025.1"/>
    </source>
</evidence>
<name>A0AAE0TAW7_9BIVA</name>
<dbReference type="InterPro" id="IPR031981">
    <property type="entry name" value="MIEAP_C"/>
</dbReference>
<evidence type="ECO:0000259" key="1">
    <source>
        <dbReference type="Pfam" id="PF16026"/>
    </source>
</evidence>
<sequence>MEVISAVQRPSQAHIIAHPASGVRPDYDAEAKSESLYRRSENAAILLRDNNPNITDLSDRNRPTLLAERFSELYSNEYTDAFEELEKSRYREGAIIYHLLRVVRLAFEHCHKWNSKIEHELKLEQNEISKLDHGKILFRGKKLEEKKIIVIRQKDMVVQDFMETTIPTILPQKITPKAELQYKRYSECCVEILWWMCVQNPPIHLDWLHDRPKNQAPEYKFDSNLYRSYTLSGEYVDFCVWPLVRLHKNGPILSKGIAQGMHK</sequence>
<dbReference type="Pfam" id="PF16026">
    <property type="entry name" value="MIEAP"/>
    <property type="match status" value="1"/>
</dbReference>
<dbReference type="EMBL" id="JAEAOA010001244">
    <property type="protein sequence ID" value="KAK3607025.1"/>
    <property type="molecule type" value="Genomic_DNA"/>
</dbReference>
<reference evidence="2" key="2">
    <citation type="journal article" date="2021" name="Genome Biol. Evol.">
        <title>Developing a high-quality reference genome for a parasitic bivalve with doubly uniparental inheritance (Bivalvia: Unionida).</title>
        <authorList>
            <person name="Smith C.H."/>
        </authorList>
    </citation>
    <scope>NUCLEOTIDE SEQUENCE</scope>
    <source>
        <strain evidence="2">CHS0354</strain>
        <tissue evidence="2">Mantle</tissue>
    </source>
</reference>
<comment type="caution">
    <text evidence="2">The sequence shown here is derived from an EMBL/GenBank/DDBJ whole genome shotgun (WGS) entry which is preliminary data.</text>
</comment>
<proteinExistence type="predicted"/>
<dbReference type="AlphaFoldDB" id="A0AAE0TAW7"/>
<evidence type="ECO:0000313" key="3">
    <source>
        <dbReference type="Proteomes" id="UP001195483"/>
    </source>
</evidence>
<dbReference type="Proteomes" id="UP001195483">
    <property type="component" value="Unassembled WGS sequence"/>
</dbReference>
<organism evidence="2 3">
    <name type="scientific">Potamilus streckersoni</name>
    <dbReference type="NCBI Taxonomy" id="2493646"/>
    <lineage>
        <taxon>Eukaryota</taxon>
        <taxon>Metazoa</taxon>
        <taxon>Spiralia</taxon>
        <taxon>Lophotrochozoa</taxon>
        <taxon>Mollusca</taxon>
        <taxon>Bivalvia</taxon>
        <taxon>Autobranchia</taxon>
        <taxon>Heteroconchia</taxon>
        <taxon>Palaeoheterodonta</taxon>
        <taxon>Unionida</taxon>
        <taxon>Unionoidea</taxon>
        <taxon>Unionidae</taxon>
        <taxon>Ambleminae</taxon>
        <taxon>Lampsilini</taxon>
        <taxon>Potamilus</taxon>
    </lineage>
</organism>
<feature type="domain" description="Mitochondria-eating protein C-terminal" evidence="1">
    <location>
        <begin position="62"/>
        <end position="258"/>
    </location>
</feature>
<reference evidence="2" key="3">
    <citation type="submission" date="2023-05" db="EMBL/GenBank/DDBJ databases">
        <authorList>
            <person name="Smith C.H."/>
        </authorList>
    </citation>
    <scope>NUCLEOTIDE SEQUENCE</scope>
    <source>
        <strain evidence="2">CHS0354</strain>
        <tissue evidence="2">Mantle</tissue>
    </source>
</reference>
<protein>
    <recommendedName>
        <fullName evidence="1">Mitochondria-eating protein C-terminal domain-containing protein</fullName>
    </recommendedName>
</protein>
<accession>A0AAE0TAW7</accession>
<keyword evidence="3" id="KW-1185">Reference proteome</keyword>